<feature type="transmembrane region" description="Helical" evidence="1">
    <location>
        <begin position="189"/>
        <end position="210"/>
    </location>
</feature>
<gene>
    <name evidence="2" type="ORF">H6P80_06105</name>
</gene>
<dbReference type="PANTHER" id="PTHR34219:SF3">
    <property type="entry name" value="BLL7967 PROTEIN"/>
    <property type="match status" value="1"/>
</dbReference>
<feature type="transmembrane region" description="Helical" evidence="1">
    <location>
        <begin position="337"/>
        <end position="359"/>
    </location>
</feature>
<dbReference type="Pfam" id="PF03929">
    <property type="entry name" value="PepSY_TM"/>
    <property type="match status" value="1"/>
</dbReference>
<keyword evidence="3" id="KW-1185">Reference proteome</keyword>
<evidence type="ECO:0000313" key="3">
    <source>
        <dbReference type="Proteomes" id="UP000564378"/>
    </source>
</evidence>
<sequence>MTQAPSLSLVKRALSAHAAIGLLGGALLYLVCLTGTIVVFYEEFHRIEQQDAPEMAEVDPGAVQRAVEAVLASEAGQTPTTHLYVHIPVADLPRTTITTDTQAVHVDRDGTIAAPEENGWSEFLLALHYTLNLPVLIGITIVGILGVMILALALSGVVAHPRIFRDAFRLRTRSKGGVALADWHNRLSVWTLPFSVAVALTGSIIGLATVTGYGMAAHYYDGDIEALYAPIFGGEAEADPAPAGIPNVAAALRHMQTAYAAVEPTYVIVHDPGTAGQHIQIVAEHSRRLIFGEYYAFDAEGNFEGTAGMADGAIGQQAAASTYNLHFGNYGGLPVKIAYFLFGLALTAICATGTYIWLGKRRRRGLNEPRLLAAWDGVVWGVPIALTATFLARLAMGNGAPFTATFWLLGFAIVIANILLANRYRTRRPLQAAFLLAVIASVAIAL</sequence>
<dbReference type="AlphaFoldDB" id="A0A842HXW9"/>
<accession>A0A842HXW9</accession>
<reference evidence="2 3" key="1">
    <citation type="submission" date="2020-08" db="EMBL/GenBank/DDBJ databases">
        <title>Draft genome sequence of Parasphingopyxis sp. GrpM-11.</title>
        <authorList>
            <person name="Oh J."/>
            <person name="Roh D.-H."/>
        </authorList>
    </citation>
    <scope>NUCLEOTIDE SEQUENCE [LARGE SCALE GENOMIC DNA]</scope>
    <source>
        <strain evidence="2 3">GrpM-11</strain>
    </source>
</reference>
<evidence type="ECO:0000313" key="2">
    <source>
        <dbReference type="EMBL" id="MBC2777191.1"/>
    </source>
</evidence>
<proteinExistence type="predicted"/>
<feature type="transmembrane region" description="Helical" evidence="1">
    <location>
        <begin position="20"/>
        <end position="41"/>
    </location>
</feature>
<dbReference type="InterPro" id="IPR005625">
    <property type="entry name" value="PepSY-ass_TM"/>
</dbReference>
<dbReference type="EMBL" id="JACJVJ010000001">
    <property type="protein sequence ID" value="MBC2777191.1"/>
    <property type="molecule type" value="Genomic_DNA"/>
</dbReference>
<feature type="transmembrane region" description="Helical" evidence="1">
    <location>
        <begin position="404"/>
        <end position="422"/>
    </location>
</feature>
<dbReference type="PANTHER" id="PTHR34219">
    <property type="entry name" value="IRON-REGULATED INNER MEMBRANE PROTEIN-RELATED"/>
    <property type="match status" value="1"/>
</dbReference>
<keyword evidence="1" id="KW-0812">Transmembrane</keyword>
<name>A0A842HXW9_9SPHN</name>
<evidence type="ECO:0000256" key="1">
    <source>
        <dbReference type="SAM" id="Phobius"/>
    </source>
</evidence>
<feature type="transmembrane region" description="Helical" evidence="1">
    <location>
        <begin position="371"/>
        <end position="392"/>
    </location>
</feature>
<protein>
    <submittedName>
        <fullName evidence="2">PepSY domain-containing protein</fullName>
    </submittedName>
</protein>
<dbReference type="Proteomes" id="UP000564378">
    <property type="component" value="Unassembled WGS sequence"/>
</dbReference>
<dbReference type="RefSeq" id="WP_185800416.1">
    <property type="nucleotide sequence ID" value="NZ_JACJVJ010000001.1"/>
</dbReference>
<keyword evidence="1" id="KW-0472">Membrane</keyword>
<organism evidence="2 3">
    <name type="scientific">Parasphingopyxis marina</name>
    <dbReference type="NCBI Taxonomy" id="2761622"/>
    <lineage>
        <taxon>Bacteria</taxon>
        <taxon>Pseudomonadati</taxon>
        <taxon>Pseudomonadota</taxon>
        <taxon>Alphaproteobacteria</taxon>
        <taxon>Sphingomonadales</taxon>
        <taxon>Sphingomonadaceae</taxon>
        <taxon>Parasphingopyxis</taxon>
    </lineage>
</organism>
<keyword evidence="1" id="KW-1133">Transmembrane helix</keyword>
<feature type="transmembrane region" description="Helical" evidence="1">
    <location>
        <begin position="135"/>
        <end position="159"/>
    </location>
</feature>
<comment type="caution">
    <text evidence="2">The sequence shown here is derived from an EMBL/GenBank/DDBJ whole genome shotgun (WGS) entry which is preliminary data.</text>
</comment>